<feature type="transmembrane region" description="Helical" evidence="2">
    <location>
        <begin position="206"/>
        <end position="223"/>
    </location>
</feature>
<comment type="caution">
    <text evidence="4">The sequence shown here is derived from an EMBL/GenBank/DDBJ whole genome shotgun (WGS) entry which is preliminary data.</text>
</comment>
<dbReference type="Gene3D" id="3.30.70.270">
    <property type="match status" value="1"/>
</dbReference>
<organism evidence="4 5">
    <name type="scientific">Pseudoxanthomonas composti</name>
    <dbReference type="NCBI Taxonomy" id="2137479"/>
    <lineage>
        <taxon>Bacteria</taxon>
        <taxon>Pseudomonadati</taxon>
        <taxon>Pseudomonadota</taxon>
        <taxon>Gammaproteobacteria</taxon>
        <taxon>Lysobacterales</taxon>
        <taxon>Lysobacteraceae</taxon>
        <taxon>Pseudoxanthomonas</taxon>
    </lineage>
</organism>
<keyword evidence="2" id="KW-0472">Membrane</keyword>
<evidence type="ECO:0000259" key="3">
    <source>
        <dbReference type="PROSITE" id="PS50883"/>
    </source>
</evidence>
<gene>
    <name evidence="4" type="ORF">EPA99_14235</name>
</gene>
<dbReference type="InterPro" id="IPR043128">
    <property type="entry name" value="Rev_trsase/Diguanyl_cyclase"/>
</dbReference>
<dbReference type="GO" id="GO:0071111">
    <property type="term" value="F:cyclic-guanylate-specific phosphodiesterase activity"/>
    <property type="evidence" value="ECO:0007669"/>
    <property type="project" value="InterPro"/>
</dbReference>
<dbReference type="Gene3D" id="3.20.20.450">
    <property type="entry name" value="EAL domain"/>
    <property type="match status" value="1"/>
</dbReference>
<dbReference type="AlphaFoldDB" id="A0A4V1N0U3"/>
<feature type="region of interest" description="Disordered" evidence="1">
    <location>
        <begin position="1"/>
        <end position="25"/>
    </location>
</feature>
<keyword evidence="2" id="KW-0812">Transmembrane</keyword>
<feature type="transmembrane region" description="Helical" evidence="2">
    <location>
        <begin position="318"/>
        <end position="338"/>
    </location>
</feature>
<feature type="transmembrane region" description="Helical" evidence="2">
    <location>
        <begin position="120"/>
        <end position="142"/>
    </location>
</feature>
<dbReference type="PANTHER" id="PTHR33121:SF79">
    <property type="entry name" value="CYCLIC DI-GMP PHOSPHODIESTERASE PDED-RELATED"/>
    <property type="match status" value="1"/>
</dbReference>
<accession>A0A4V1N0U3</accession>
<keyword evidence="2" id="KW-1133">Transmembrane helix</keyword>
<sequence length="763" mass="83596">MAPPAAGSAPAPKESMSRASGHPFSTPDALPARDGAAVRWRWLWPLALACLGLPFVDVLGASPGRAHHAVTSLAHLQWGLILAVAMLAPTPVYLRTLFPLCYLGWVLRAGWESAGSMQAMLGHGTTMLPVYMVMYAGTVLCARLMGWPRAGSHRHFRQRDLPAFVLVALLLYPAGWALAFALSLSASGADTQEVLDRASYLFQSRYYGVVLLTLPIVLLVTGWRSPAATTARIPNVERAIIGLFTLLFLWLLHIPQEHQDLATRILDHRYLVVTLMVWLSLRLSWRCCVPLLALVSTVLLVCIGQSNLAHPAFAAQRTALLGTELAAIQQVCVLVLLIGSNGRLALRRAADAALVDGLTGVPNISALRRDLARRETVPEELGLLSIEHVDTLMASFGLPAQEALTTALHAQLQASLDAYIMGPGRFILVPRARQPVSWNEVLQGLERFEFRYADTRLRMEPHLGVATLAGRGDAALDAALHAAFRAKRMARQRAETSPVFADTLESGDAGRLAFQTHSLALSLLRQNAVELHVQPIRRIGQDQAEMAEVLCRLRGPDGLLMPADYMEELEASRGVVELDRAVIESVLGWMQAHPDNGGYQRLAINLTGRSLVSEHFRNWLLHKLDLFPGAPGRLCFEITERAIEGGIVRAMPLLQSLHQRGCLIALDDFGTGMQSFDRLQQLPIDLVKIDGAFVRNIVSNVRDRELVRAMVTIANAYQAQTVAEYVEDAEILRLLHSLGVDWAQGYHIARPAPLPQMDGSPAP</sequence>
<feature type="transmembrane region" description="Helical" evidence="2">
    <location>
        <begin position="73"/>
        <end position="94"/>
    </location>
</feature>
<name>A0A4V1N0U3_9GAMM</name>
<evidence type="ECO:0000256" key="2">
    <source>
        <dbReference type="SAM" id="Phobius"/>
    </source>
</evidence>
<feature type="transmembrane region" description="Helical" evidence="2">
    <location>
        <begin position="42"/>
        <end position="61"/>
    </location>
</feature>
<dbReference type="EMBL" id="SAWZ01000008">
    <property type="protein sequence ID" value="RXR02639.1"/>
    <property type="molecule type" value="Genomic_DNA"/>
</dbReference>
<feature type="transmembrane region" description="Helical" evidence="2">
    <location>
        <begin position="163"/>
        <end position="186"/>
    </location>
</feature>
<dbReference type="OrthoDB" id="5900110at2"/>
<feature type="transmembrane region" description="Helical" evidence="2">
    <location>
        <begin position="235"/>
        <end position="255"/>
    </location>
</feature>
<dbReference type="PANTHER" id="PTHR33121">
    <property type="entry name" value="CYCLIC DI-GMP PHOSPHODIESTERASE PDEF"/>
    <property type="match status" value="1"/>
</dbReference>
<dbReference type="CDD" id="cd01948">
    <property type="entry name" value="EAL"/>
    <property type="match status" value="1"/>
</dbReference>
<evidence type="ECO:0000256" key="1">
    <source>
        <dbReference type="SAM" id="MobiDB-lite"/>
    </source>
</evidence>
<feature type="domain" description="EAL" evidence="3">
    <location>
        <begin position="512"/>
        <end position="763"/>
    </location>
</feature>
<proteinExistence type="predicted"/>
<dbReference type="Proteomes" id="UP000289784">
    <property type="component" value="Unassembled WGS sequence"/>
</dbReference>
<dbReference type="PROSITE" id="PS50883">
    <property type="entry name" value="EAL"/>
    <property type="match status" value="1"/>
</dbReference>
<reference evidence="4 5" key="1">
    <citation type="submission" date="2019-01" db="EMBL/GenBank/DDBJ databases">
        <title>Pseudoxanthomonas composti sp. nov., isolated from compost.</title>
        <authorList>
            <person name="Yang G."/>
        </authorList>
    </citation>
    <scope>NUCLEOTIDE SEQUENCE [LARGE SCALE GENOMIC DNA]</scope>
    <source>
        <strain evidence="4 5">GSS15</strain>
    </source>
</reference>
<dbReference type="InterPro" id="IPR035919">
    <property type="entry name" value="EAL_sf"/>
</dbReference>
<dbReference type="InterPro" id="IPR050706">
    <property type="entry name" value="Cyclic-di-GMP_PDE-like"/>
</dbReference>
<keyword evidence="5" id="KW-1185">Reference proteome</keyword>
<dbReference type="SUPFAM" id="SSF141868">
    <property type="entry name" value="EAL domain-like"/>
    <property type="match status" value="1"/>
</dbReference>
<dbReference type="InterPro" id="IPR001633">
    <property type="entry name" value="EAL_dom"/>
</dbReference>
<evidence type="ECO:0000313" key="5">
    <source>
        <dbReference type="Proteomes" id="UP000289784"/>
    </source>
</evidence>
<evidence type="ECO:0000313" key="4">
    <source>
        <dbReference type="EMBL" id="RXR02639.1"/>
    </source>
</evidence>
<dbReference type="Pfam" id="PF00563">
    <property type="entry name" value="EAL"/>
    <property type="match status" value="1"/>
</dbReference>
<protein>
    <submittedName>
        <fullName evidence="4">EAL domain-containing protein</fullName>
    </submittedName>
</protein>
<dbReference type="SMART" id="SM00052">
    <property type="entry name" value="EAL"/>
    <property type="match status" value="1"/>
</dbReference>
<feature type="transmembrane region" description="Helical" evidence="2">
    <location>
        <begin position="288"/>
        <end position="306"/>
    </location>
</feature>
<feature type="compositionally biased region" description="Low complexity" evidence="1">
    <location>
        <begin position="1"/>
        <end position="12"/>
    </location>
</feature>